<dbReference type="Pfam" id="PF00107">
    <property type="entry name" value="ADH_zinc_N"/>
    <property type="match status" value="1"/>
</dbReference>
<keyword evidence="5" id="KW-0560">Oxidoreductase</keyword>
<evidence type="ECO:0000256" key="3">
    <source>
        <dbReference type="ARBA" id="ARBA00022723"/>
    </source>
</evidence>
<evidence type="ECO:0000259" key="6">
    <source>
        <dbReference type="Pfam" id="PF00107"/>
    </source>
</evidence>
<dbReference type="PANTHER" id="PTHR43350">
    <property type="entry name" value="NAD-DEPENDENT ALCOHOL DEHYDROGENASE"/>
    <property type="match status" value="1"/>
</dbReference>
<comment type="cofactor">
    <cofactor evidence="1">
        <name>Zn(2+)</name>
        <dbReference type="ChEBI" id="CHEBI:29105"/>
    </cofactor>
</comment>
<dbReference type="EMBL" id="VNJJ01000005">
    <property type="protein sequence ID" value="TVY00365.1"/>
    <property type="molecule type" value="Genomic_DNA"/>
</dbReference>
<keyword evidence="3" id="KW-0479">Metal-binding</keyword>
<evidence type="ECO:0000313" key="8">
    <source>
        <dbReference type="Proteomes" id="UP000316330"/>
    </source>
</evidence>
<reference evidence="7 8" key="1">
    <citation type="submission" date="2019-07" db="EMBL/GenBank/DDBJ databases">
        <authorList>
            <person name="Kim J."/>
        </authorList>
    </citation>
    <scope>NUCLEOTIDE SEQUENCE [LARGE SCALE GENOMIC DNA]</scope>
    <source>
        <strain evidence="7 8">G13</strain>
    </source>
</reference>
<dbReference type="GO" id="GO:0046872">
    <property type="term" value="F:metal ion binding"/>
    <property type="evidence" value="ECO:0007669"/>
    <property type="project" value="UniProtKB-KW"/>
</dbReference>
<dbReference type="OrthoDB" id="9781588at2"/>
<gene>
    <name evidence="7" type="ORF">FPZ45_10020</name>
</gene>
<comment type="caution">
    <text evidence="7">The sequence shown here is derived from an EMBL/GenBank/DDBJ whole genome shotgun (WGS) entry which is preliminary data.</text>
</comment>
<evidence type="ECO:0000256" key="4">
    <source>
        <dbReference type="ARBA" id="ARBA00022833"/>
    </source>
</evidence>
<dbReference type="SUPFAM" id="SSF51735">
    <property type="entry name" value="NAD(P)-binding Rossmann-fold domains"/>
    <property type="match status" value="1"/>
</dbReference>
<dbReference type="AlphaFoldDB" id="A0A559JKH1"/>
<sequence>MNRRLSIPSLMAQNGVMPGCWSSWRSFVTKPVGDVTVIQKNQAIRFTGKKQASLVQCDWETSPLAADEIIGRTIVSLISNGSEMGAYMDHSGGMKYPVETGYAAILEVLEVGEEVTNVRVGEHVLALSPHQAYSRVKFNDYIPVPAGMKPEHAVIGRFPAVSMTSMIHSRIRPTESVMVTGLGIVGLMCAQVMQHCGYEVYAFDPNEGRRATAISCGLRHVYTSPDEVPGLKGTPGLAIDCSGREEAVYSLLANLRKGGELYLVGVPWFRSTDKFAHDLLRSIFYGYVQVNSGWEWSLPRHSSEFHPNSNHGSIRKAMEWIRDGLLKVENIYDIYAPSACGEVYAGIADSTLTKPCVIFDWSLV</sequence>
<evidence type="ECO:0000313" key="7">
    <source>
        <dbReference type="EMBL" id="TVY00365.1"/>
    </source>
</evidence>
<dbReference type="Proteomes" id="UP000316330">
    <property type="component" value="Unassembled WGS sequence"/>
</dbReference>
<dbReference type="InterPro" id="IPR013149">
    <property type="entry name" value="ADH-like_C"/>
</dbReference>
<dbReference type="InterPro" id="IPR036291">
    <property type="entry name" value="NAD(P)-bd_dom_sf"/>
</dbReference>
<accession>A0A559JKH1</accession>
<keyword evidence="4" id="KW-0862">Zinc</keyword>
<evidence type="ECO:0000256" key="5">
    <source>
        <dbReference type="ARBA" id="ARBA00023002"/>
    </source>
</evidence>
<dbReference type="InterPro" id="IPR011032">
    <property type="entry name" value="GroES-like_sf"/>
</dbReference>
<feature type="domain" description="Alcohol dehydrogenase-like C-terminal" evidence="6">
    <location>
        <begin position="185"/>
        <end position="268"/>
    </location>
</feature>
<evidence type="ECO:0000256" key="1">
    <source>
        <dbReference type="ARBA" id="ARBA00001947"/>
    </source>
</evidence>
<organism evidence="7 8">
    <name type="scientific">Cohnella terricola</name>
    <dbReference type="NCBI Taxonomy" id="1289167"/>
    <lineage>
        <taxon>Bacteria</taxon>
        <taxon>Bacillati</taxon>
        <taxon>Bacillota</taxon>
        <taxon>Bacilli</taxon>
        <taxon>Bacillales</taxon>
        <taxon>Paenibacillaceae</taxon>
        <taxon>Cohnella</taxon>
    </lineage>
</organism>
<evidence type="ECO:0000256" key="2">
    <source>
        <dbReference type="ARBA" id="ARBA00008072"/>
    </source>
</evidence>
<dbReference type="GO" id="GO:0016491">
    <property type="term" value="F:oxidoreductase activity"/>
    <property type="evidence" value="ECO:0007669"/>
    <property type="project" value="UniProtKB-KW"/>
</dbReference>
<dbReference type="SUPFAM" id="SSF50129">
    <property type="entry name" value="GroES-like"/>
    <property type="match status" value="1"/>
</dbReference>
<dbReference type="Gene3D" id="3.40.50.720">
    <property type="entry name" value="NAD(P)-binding Rossmann-like Domain"/>
    <property type="match status" value="1"/>
</dbReference>
<proteinExistence type="inferred from homology"/>
<keyword evidence="8" id="KW-1185">Reference proteome</keyword>
<comment type="similarity">
    <text evidence="2">Belongs to the zinc-containing alcohol dehydrogenase family.</text>
</comment>
<name>A0A559JKH1_9BACL</name>
<protein>
    <submittedName>
        <fullName evidence="7">Zinc-binding dehydrogenase</fullName>
    </submittedName>
</protein>
<dbReference type="Gene3D" id="3.90.180.10">
    <property type="entry name" value="Medium-chain alcohol dehydrogenases, catalytic domain"/>
    <property type="match status" value="2"/>
</dbReference>
<dbReference type="PANTHER" id="PTHR43350:SF19">
    <property type="entry name" value="D-GULOSIDE 3-DEHYDROGENASE"/>
    <property type="match status" value="1"/>
</dbReference>